<sequence>MSENHDAEHHDREVPARNPFGRRSLLLGGGAALVFGGAGLLAGGTAFAQDTITTNQEGTHNGYYYSFWTDSQGKASMTLGSGGNYSSQWNGANNWVGGKGWSNGGRRTVNYSGWVNHGSNGYLALYGWTSNPLVEYYIVESHGPYNPSSGAENRGSANIDGGTYALGHSMRYNAPSVEGTKTFAQYWSVRQGARSSGSINTGAHFDAWANAGMNLGSFSYYMIMATEGYQSSGSSDITVS</sequence>
<keyword evidence="9 10" id="KW-0624">Polysaccharide degradation</keyword>
<dbReference type="InterPro" id="IPR018208">
    <property type="entry name" value="GH11_AS_1"/>
</dbReference>
<comment type="similarity">
    <text evidence="3 10 11">Belongs to the glycosyl hydrolase 11 (cellulase G) family.</text>
</comment>
<dbReference type="UniPathway" id="UPA00114"/>
<evidence type="ECO:0000256" key="11">
    <source>
        <dbReference type="RuleBase" id="RU362015"/>
    </source>
</evidence>
<gene>
    <name evidence="15" type="ORF">E9998_13520</name>
</gene>
<name>A0A4S8PHW4_9ACTN</name>
<dbReference type="InterPro" id="IPR033119">
    <property type="entry name" value="GH11_AS_2"/>
</dbReference>
<dbReference type="PROSITE" id="PS00776">
    <property type="entry name" value="GH11_1"/>
    <property type="match status" value="1"/>
</dbReference>
<dbReference type="SUPFAM" id="SSF49899">
    <property type="entry name" value="Concanavalin A-like lectins/glucanases"/>
    <property type="match status" value="1"/>
</dbReference>
<evidence type="ECO:0000259" key="14">
    <source>
        <dbReference type="PROSITE" id="PS51761"/>
    </source>
</evidence>
<dbReference type="Gene3D" id="2.60.120.180">
    <property type="match status" value="1"/>
</dbReference>
<comment type="catalytic activity">
    <reaction evidence="1 10 11">
        <text>Endohydrolysis of (1-&gt;4)-beta-D-xylosidic linkages in xylans.</text>
        <dbReference type="EC" id="3.2.1.8"/>
    </reaction>
</comment>
<keyword evidence="13" id="KW-0812">Transmembrane</keyword>
<keyword evidence="5 10" id="KW-0858">Xylan degradation</keyword>
<evidence type="ECO:0000256" key="1">
    <source>
        <dbReference type="ARBA" id="ARBA00000681"/>
    </source>
</evidence>
<protein>
    <recommendedName>
        <fullName evidence="4 10">Endo-1,4-beta-xylanase</fullName>
        <ecNumber evidence="4 10">3.2.1.8</ecNumber>
    </recommendedName>
</protein>
<evidence type="ECO:0000313" key="16">
    <source>
        <dbReference type="Proteomes" id="UP000305792"/>
    </source>
</evidence>
<feature type="region of interest" description="Disordered" evidence="12">
    <location>
        <begin position="1"/>
        <end position="20"/>
    </location>
</feature>
<dbReference type="PANTHER" id="PTHR46828:SF2">
    <property type="entry name" value="ENDO-1,4-BETA-XYLANASE A-RELATED"/>
    <property type="match status" value="1"/>
</dbReference>
<evidence type="ECO:0000256" key="6">
    <source>
        <dbReference type="ARBA" id="ARBA00022801"/>
    </source>
</evidence>
<dbReference type="PANTHER" id="PTHR46828">
    <property type="entry name" value="ENDO-1,4-BETA-XYLANASE A-RELATED"/>
    <property type="match status" value="1"/>
</dbReference>
<dbReference type="GO" id="GO:0031176">
    <property type="term" value="F:endo-1,4-beta-xylanase activity"/>
    <property type="evidence" value="ECO:0007669"/>
    <property type="project" value="UniProtKB-UniRule"/>
</dbReference>
<evidence type="ECO:0000256" key="4">
    <source>
        <dbReference type="ARBA" id="ARBA00012590"/>
    </source>
</evidence>
<feature type="active site" description="Nucleophile" evidence="10">
    <location>
        <position position="135"/>
    </location>
</feature>
<evidence type="ECO:0000313" key="15">
    <source>
        <dbReference type="EMBL" id="THV27999.1"/>
    </source>
</evidence>
<dbReference type="PROSITE" id="PS51318">
    <property type="entry name" value="TAT"/>
    <property type="match status" value="1"/>
</dbReference>
<dbReference type="GO" id="GO:0045493">
    <property type="term" value="P:xylan catabolic process"/>
    <property type="evidence" value="ECO:0007669"/>
    <property type="project" value="UniProtKB-UniRule"/>
</dbReference>
<dbReference type="InterPro" id="IPR001137">
    <property type="entry name" value="Glyco_hydro_11"/>
</dbReference>
<dbReference type="InterPro" id="IPR013320">
    <property type="entry name" value="ConA-like_dom_sf"/>
</dbReference>
<dbReference type="AlphaFoldDB" id="A0A4S8PHW4"/>
<dbReference type="EC" id="3.2.1.8" evidence="4 10"/>
<keyword evidence="13" id="KW-1133">Transmembrane helix</keyword>
<organism evidence="15 16">
    <name type="scientific">Glycomyces paridis</name>
    <dbReference type="NCBI Taxonomy" id="2126555"/>
    <lineage>
        <taxon>Bacteria</taxon>
        <taxon>Bacillati</taxon>
        <taxon>Actinomycetota</taxon>
        <taxon>Actinomycetes</taxon>
        <taxon>Glycomycetales</taxon>
        <taxon>Glycomycetaceae</taxon>
        <taxon>Glycomyces</taxon>
    </lineage>
</organism>
<dbReference type="InterPro" id="IPR033123">
    <property type="entry name" value="GH11_dom"/>
</dbReference>
<evidence type="ECO:0000256" key="9">
    <source>
        <dbReference type="ARBA" id="ARBA00023326"/>
    </source>
</evidence>
<evidence type="ECO:0000256" key="12">
    <source>
        <dbReference type="SAM" id="MobiDB-lite"/>
    </source>
</evidence>
<dbReference type="EMBL" id="STGX01000009">
    <property type="protein sequence ID" value="THV27999.1"/>
    <property type="molecule type" value="Genomic_DNA"/>
</dbReference>
<feature type="domain" description="GH11" evidence="14">
    <location>
        <begin position="51"/>
        <end position="240"/>
    </location>
</feature>
<dbReference type="FunFam" id="2.60.120.180:FF:000001">
    <property type="entry name" value="Endo-1,4-beta-xylanase"/>
    <property type="match status" value="1"/>
</dbReference>
<evidence type="ECO:0000256" key="13">
    <source>
        <dbReference type="SAM" id="Phobius"/>
    </source>
</evidence>
<evidence type="ECO:0000256" key="5">
    <source>
        <dbReference type="ARBA" id="ARBA00022651"/>
    </source>
</evidence>
<feature type="active site" description="Proton donor" evidence="10">
    <location>
        <position position="227"/>
    </location>
</feature>
<reference evidence="15 16" key="1">
    <citation type="journal article" date="2018" name="Int. J. Syst. Evol. Microbiol.">
        <title>Glycomyces paridis sp. nov., isolated from the medicinal plant Paris polyphylla.</title>
        <authorList>
            <person name="Fang X.M."/>
            <person name="Bai J.L."/>
            <person name="Su J."/>
            <person name="Zhao L.L."/>
            <person name="Liu H.Y."/>
            <person name="Ma B.P."/>
            <person name="Zhang Y.Q."/>
            <person name="Yu L.Y."/>
        </authorList>
    </citation>
    <scope>NUCLEOTIDE SEQUENCE [LARGE SCALE GENOMIC DNA]</scope>
    <source>
        <strain evidence="15 16">CPCC 204357</strain>
    </source>
</reference>
<evidence type="ECO:0000256" key="8">
    <source>
        <dbReference type="ARBA" id="ARBA00023295"/>
    </source>
</evidence>
<evidence type="ECO:0000256" key="2">
    <source>
        <dbReference type="ARBA" id="ARBA00004851"/>
    </source>
</evidence>
<dbReference type="InterPro" id="IPR013319">
    <property type="entry name" value="GH11/12"/>
</dbReference>
<keyword evidence="13" id="KW-0472">Membrane</keyword>
<comment type="caution">
    <text evidence="15">The sequence shown here is derived from an EMBL/GenBank/DDBJ whole genome shotgun (WGS) entry which is preliminary data.</text>
</comment>
<dbReference type="RefSeq" id="WP_136530231.1">
    <property type="nucleotide sequence ID" value="NZ_STGX01000009.1"/>
</dbReference>
<evidence type="ECO:0000256" key="10">
    <source>
        <dbReference type="PROSITE-ProRule" id="PRU01097"/>
    </source>
</evidence>
<keyword evidence="6 10" id="KW-0378">Hydrolase</keyword>
<evidence type="ECO:0000256" key="3">
    <source>
        <dbReference type="ARBA" id="ARBA00007792"/>
    </source>
</evidence>
<dbReference type="InterPro" id="IPR006311">
    <property type="entry name" value="TAT_signal"/>
</dbReference>
<keyword evidence="16" id="KW-1185">Reference proteome</keyword>
<accession>A0A4S8PHW4</accession>
<comment type="pathway">
    <text evidence="2 10 11">Glycan degradation; xylan degradation.</text>
</comment>
<dbReference type="Pfam" id="PF00457">
    <property type="entry name" value="Glyco_hydro_11"/>
    <property type="match status" value="1"/>
</dbReference>
<dbReference type="PROSITE" id="PS51761">
    <property type="entry name" value="GH11_3"/>
    <property type="match status" value="1"/>
</dbReference>
<keyword evidence="8 10" id="KW-0326">Glycosidase</keyword>
<feature type="compositionally biased region" description="Basic and acidic residues" evidence="12">
    <location>
        <begin position="1"/>
        <end position="15"/>
    </location>
</feature>
<feature type="transmembrane region" description="Helical" evidence="13">
    <location>
        <begin position="25"/>
        <end position="47"/>
    </location>
</feature>
<evidence type="ECO:0000256" key="7">
    <source>
        <dbReference type="ARBA" id="ARBA00023277"/>
    </source>
</evidence>
<dbReference type="Proteomes" id="UP000305792">
    <property type="component" value="Unassembled WGS sequence"/>
</dbReference>
<dbReference type="PROSITE" id="PS00777">
    <property type="entry name" value="GH11_2"/>
    <property type="match status" value="1"/>
</dbReference>
<dbReference type="OrthoDB" id="9763050at2"/>
<proteinExistence type="inferred from homology"/>
<keyword evidence="7 10" id="KW-0119">Carbohydrate metabolism</keyword>
<dbReference type="PRINTS" id="PR00911">
    <property type="entry name" value="GLHYDRLASE11"/>
</dbReference>